<dbReference type="AlphaFoldDB" id="A0A372IIR9"/>
<feature type="domain" description="DUF1990" evidence="1">
    <location>
        <begin position="88"/>
        <end position="233"/>
    </location>
</feature>
<comment type="caution">
    <text evidence="2">The sequence shown here is derived from an EMBL/GenBank/DDBJ whole genome shotgun (WGS) entry which is preliminary data.</text>
</comment>
<organism evidence="2 3">
    <name type="scientific">Paracidobacterium acidisoli</name>
    <dbReference type="NCBI Taxonomy" id="2303751"/>
    <lineage>
        <taxon>Bacteria</taxon>
        <taxon>Pseudomonadati</taxon>
        <taxon>Acidobacteriota</taxon>
        <taxon>Terriglobia</taxon>
        <taxon>Terriglobales</taxon>
        <taxon>Acidobacteriaceae</taxon>
        <taxon>Paracidobacterium</taxon>
    </lineage>
</organism>
<proteinExistence type="predicted"/>
<evidence type="ECO:0000259" key="1">
    <source>
        <dbReference type="Pfam" id="PF09348"/>
    </source>
</evidence>
<dbReference type="EMBL" id="QVQT01000011">
    <property type="protein sequence ID" value="RFU14798.1"/>
    <property type="molecule type" value="Genomic_DNA"/>
</dbReference>
<dbReference type="PANTHER" id="PTHR34202">
    <property type="entry name" value="UPF0548 PROTEIN"/>
    <property type="match status" value="1"/>
</dbReference>
<gene>
    <name evidence="2" type="ORF">D0Y96_20335</name>
</gene>
<dbReference type="Proteomes" id="UP000264702">
    <property type="component" value="Unassembled WGS sequence"/>
</dbReference>
<keyword evidence="3" id="KW-1185">Reference proteome</keyword>
<dbReference type="PANTHER" id="PTHR34202:SF1">
    <property type="entry name" value="UPF0548 PROTEIN"/>
    <property type="match status" value="1"/>
</dbReference>
<reference evidence="2 3" key="1">
    <citation type="submission" date="2018-08" db="EMBL/GenBank/DDBJ databases">
        <title>Acidipila sp. 4G-K13, an acidobacterium isolated from forest soil.</title>
        <authorList>
            <person name="Gao Z.-H."/>
            <person name="Qiu L.-H."/>
        </authorList>
    </citation>
    <scope>NUCLEOTIDE SEQUENCE [LARGE SCALE GENOMIC DNA]</scope>
    <source>
        <strain evidence="2 3">4G-K13</strain>
    </source>
</reference>
<sequence>MPFPATVVIIPVETVTFRIRSFEVSPSTRCVAASLFSRSAQRPGSRDTGSVFRLFRPSEDEKLKLLTTARETPVSSPHLLTLADGALGTPPKGFVHDLSRTEVGRGLQAFEAARNAFLRWQQFDLGWVQVLNPSAEITPGQLVGVEVHTACLWSVVFNRIVETVDRPTQFGFMYATTARHIEQGQERFVVEFDPATEAVSYLIEAVSRPRHPLARLAYPFSRAMQHRFARDSHDRLRRYIMG</sequence>
<name>A0A372IIR9_9BACT</name>
<evidence type="ECO:0000313" key="3">
    <source>
        <dbReference type="Proteomes" id="UP000264702"/>
    </source>
</evidence>
<protein>
    <submittedName>
        <fullName evidence="2">DUF1990 domain-containing protein</fullName>
    </submittedName>
</protein>
<dbReference type="Pfam" id="PF09348">
    <property type="entry name" value="DUF1990"/>
    <property type="match status" value="1"/>
</dbReference>
<accession>A0A372IIR9</accession>
<dbReference type="InterPro" id="IPR018960">
    <property type="entry name" value="DUF1990"/>
</dbReference>
<evidence type="ECO:0000313" key="2">
    <source>
        <dbReference type="EMBL" id="RFU14798.1"/>
    </source>
</evidence>